<dbReference type="EMBL" id="QFZU02000004">
    <property type="protein sequence ID" value="RGA06839.1"/>
    <property type="molecule type" value="Genomic_DNA"/>
</dbReference>
<feature type="transmembrane region" description="Helical" evidence="1">
    <location>
        <begin position="7"/>
        <end position="32"/>
    </location>
</feature>
<evidence type="ECO:0000313" key="2">
    <source>
        <dbReference type="EMBL" id="RGA06839.1"/>
    </source>
</evidence>
<accession>A0ABX9LV58</accession>
<keyword evidence="1" id="KW-0472">Membrane</keyword>
<feature type="transmembrane region" description="Helical" evidence="1">
    <location>
        <begin position="154"/>
        <end position="172"/>
    </location>
</feature>
<evidence type="ECO:0008006" key="4">
    <source>
        <dbReference type="Google" id="ProtNLM"/>
    </source>
</evidence>
<feature type="transmembrane region" description="Helical" evidence="1">
    <location>
        <begin position="125"/>
        <end position="142"/>
    </location>
</feature>
<evidence type="ECO:0000256" key="1">
    <source>
        <dbReference type="SAM" id="Phobius"/>
    </source>
</evidence>
<feature type="transmembrane region" description="Helical" evidence="1">
    <location>
        <begin position="192"/>
        <end position="212"/>
    </location>
</feature>
<dbReference type="Proteomes" id="UP000262538">
    <property type="component" value="Unassembled WGS sequence"/>
</dbReference>
<keyword evidence="1" id="KW-1133">Transmembrane helix</keyword>
<reference evidence="2 3" key="1">
    <citation type="submission" date="2018-08" db="EMBL/GenBank/DDBJ databases">
        <title>Microbispora. triticiradicis sp. nov., a novel actinomycete isolated from the root of wheat (Triticum aestivum L.)).</title>
        <authorList>
            <person name="Han C."/>
        </authorList>
    </citation>
    <scope>NUCLEOTIDE SEQUENCE [LARGE SCALE GENOMIC DNA]</scope>
    <source>
        <strain evidence="2 3">NEAU-HRDPA2-9</strain>
    </source>
</reference>
<gene>
    <name evidence="2" type="ORF">DI270_000780</name>
</gene>
<sequence length="230" mass="26065">MRVPFRIAALWIRVVLLVILLWGAFLTVLSIFPRESTVAEFQTALRADQVTYVIFFKGDPVRLRWSTGPWLWYDVDRVTDAARVRRELVRESEAADQHPLVIWRWTSNQNNPRYPTWPFQVPFPGAPWIVGGAWLATLLTMLGAGQPRWGNRWAWFWLFWVGEVGAILFLLLEPRSLWYGLEPQKPILSPMRGGRGCVLSICLSLVGAGLAATGISRAIQALADLLATIP</sequence>
<keyword evidence="3" id="KW-1185">Reference proteome</keyword>
<proteinExistence type="predicted"/>
<evidence type="ECO:0000313" key="3">
    <source>
        <dbReference type="Proteomes" id="UP000262538"/>
    </source>
</evidence>
<keyword evidence="1" id="KW-0812">Transmembrane</keyword>
<comment type="caution">
    <text evidence="2">The sequence shown here is derived from an EMBL/GenBank/DDBJ whole genome shotgun (WGS) entry which is preliminary data.</text>
</comment>
<organism evidence="2 3">
    <name type="scientific">Microbispora triticiradicis</name>
    <dbReference type="NCBI Taxonomy" id="2200763"/>
    <lineage>
        <taxon>Bacteria</taxon>
        <taxon>Bacillati</taxon>
        <taxon>Actinomycetota</taxon>
        <taxon>Actinomycetes</taxon>
        <taxon>Streptosporangiales</taxon>
        <taxon>Streptosporangiaceae</taxon>
        <taxon>Microbispora</taxon>
    </lineage>
</organism>
<protein>
    <recommendedName>
        <fullName evidence="4">DUF3592 domain-containing protein</fullName>
    </recommendedName>
</protein>
<name>A0ABX9LV58_9ACTN</name>